<dbReference type="AlphaFoldDB" id="A0A3S0ZJS2"/>
<evidence type="ECO:0000313" key="2">
    <source>
        <dbReference type="EMBL" id="RUS76391.1"/>
    </source>
</evidence>
<keyword evidence="1" id="KW-0175">Coiled coil</keyword>
<organism evidence="2 3">
    <name type="scientific">Elysia chlorotica</name>
    <name type="common">Eastern emerald elysia</name>
    <name type="synonym">Sea slug</name>
    <dbReference type="NCBI Taxonomy" id="188477"/>
    <lineage>
        <taxon>Eukaryota</taxon>
        <taxon>Metazoa</taxon>
        <taxon>Spiralia</taxon>
        <taxon>Lophotrochozoa</taxon>
        <taxon>Mollusca</taxon>
        <taxon>Gastropoda</taxon>
        <taxon>Heterobranchia</taxon>
        <taxon>Euthyneura</taxon>
        <taxon>Panpulmonata</taxon>
        <taxon>Sacoglossa</taxon>
        <taxon>Placobranchoidea</taxon>
        <taxon>Plakobranchidae</taxon>
        <taxon>Elysia</taxon>
    </lineage>
</organism>
<dbReference type="EMBL" id="RQTK01000666">
    <property type="protein sequence ID" value="RUS76391.1"/>
    <property type="molecule type" value="Genomic_DNA"/>
</dbReference>
<feature type="coiled-coil region" evidence="1">
    <location>
        <begin position="52"/>
        <end position="79"/>
    </location>
</feature>
<dbReference type="OrthoDB" id="6148366at2759"/>
<protein>
    <submittedName>
        <fullName evidence="2">Uncharacterized protein</fullName>
    </submittedName>
</protein>
<dbReference type="Proteomes" id="UP000271974">
    <property type="component" value="Unassembled WGS sequence"/>
</dbReference>
<gene>
    <name evidence="2" type="ORF">EGW08_015842</name>
</gene>
<reference evidence="2 3" key="1">
    <citation type="submission" date="2019-01" db="EMBL/GenBank/DDBJ databases">
        <title>A draft genome assembly of the solar-powered sea slug Elysia chlorotica.</title>
        <authorList>
            <person name="Cai H."/>
            <person name="Li Q."/>
            <person name="Fang X."/>
            <person name="Li J."/>
            <person name="Curtis N.E."/>
            <person name="Altenburger A."/>
            <person name="Shibata T."/>
            <person name="Feng M."/>
            <person name="Maeda T."/>
            <person name="Schwartz J.A."/>
            <person name="Shigenobu S."/>
            <person name="Lundholm N."/>
            <person name="Nishiyama T."/>
            <person name="Yang H."/>
            <person name="Hasebe M."/>
            <person name="Li S."/>
            <person name="Pierce S.K."/>
            <person name="Wang J."/>
        </authorList>
    </citation>
    <scope>NUCLEOTIDE SEQUENCE [LARGE SCALE GENOMIC DNA]</scope>
    <source>
        <strain evidence="2">EC2010</strain>
        <tissue evidence="2">Whole organism of an adult</tissue>
    </source>
</reference>
<name>A0A3S0ZJS2_ELYCH</name>
<accession>A0A3S0ZJS2</accession>
<keyword evidence="3" id="KW-1185">Reference proteome</keyword>
<evidence type="ECO:0000313" key="3">
    <source>
        <dbReference type="Proteomes" id="UP000271974"/>
    </source>
</evidence>
<proteinExistence type="predicted"/>
<comment type="caution">
    <text evidence="2">The sequence shown here is derived from an EMBL/GenBank/DDBJ whole genome shotgun (WGS) entry which is preliminary data.</text>
</comment>
<sequence length="278" mass="32096">MAEGFDIDLHPQRMVNITVSQFELDSLYEAHAKTCIQLKAFKSDYSILKTKFDEAQAQLGEANTQLDNKNVKVAQLIQQLAQQIVRNFFLQRRLLNGRGVEKNDGATQTWPESILAVQEAREPAQEDTMNSEYVCPRKNDSTEAALKDKLFKIEALYDIIQRENESMARQMAKLSSKLRILSMQNEDLDQYLGTTIRKQGRFEIRKWLECDQCYRGFSSHEEMKRSVCHFHPMQAVPYDDMNGKKYYYLCCSGLVKNKGQASGCCKGKHRLSIKQNRT</sequence>
<evidence type="ECO:0000256" key="1">
    <source>
        <dbReference type="SAM" id="Coils"/>
    </source>
</evidence>